<evidence type="ECO:0000313" key="1">
    <source>
        <dbReference type="EMBL" id="GIZ04735.1"/>
    </source>
</evidence>
<sequence>MLFEKEDAVFALERSHEQTNNLSFRFYQAPLSLSLSLIKRKRETFTEEPGTIFGWDGGKKEKSIDLCFGYQNSKIQLKMRQIRLSKSYYIEARID</sequence>
<accession>A0AAV4YES3</accession>
<evidence type="ECO:0000313" key="2">
    <source>
        <dbReference type="Proteomes" id="UP001054945"/>
    </source>
</evidence>
<comment type="caution">
    <text evidence="1">The sequence shown here is derived from an EMBL/GenBank/DDBJ whole genome shotgun (WGS) entry which is preliminary data.</text>
</comment>
<organism evidence="1 2">
    <name type="scientific">Caerostris extrusa</name>
    <name type="common">Bark spider</name>
    <name type="synonym">Caerostris bankana</name>
    <dbReference type="NCBI Taxonomy" id="172846"/>
    <lineage>
        <taxon>Eukaryota</taxon>
        <taxon>Metazoa</taxon>
        <taxon>Ecdysozoa</taxon>
        <taxon>Arthropoda</taxon>
        <taxon>Chelicerata</taxon>
        <taxon>Arachnida</taxon>
        <taxon>Araneae</taxon>
        <taxon>Araneomorphae</taxon>
        <taxon>Entelegynae</taxon>
        <taxon>Araneoidea</taxon>
        <taxon>Araneidae</taxon>
        <taxon>Caerostris</taxon>
    </lineage>
</organism>
<gene>
    <name evidence="1" type="ORF">CEXT_803111</name>
</gene>
<name>A0AAV4YES3_CAEEX</name>
<reference evidence="1 2" key="1">
    <citation type="submission" date="2021-06" db="EMBL/GenBank/DDBJ databases">
        <title>Caerostris extrusa draft genome.</title>
        <authorList>
            <person name="Kono N."/>
            <person name="Arakawa K."/>
        </authorList>
    </citation>
    <scope>NUCLEOTIDE SEQUENCE [LARGE SCALE GENOMIC DNA]</scope>
</reference>
<dbReference type="EMBL" id="BPLR01019130">
    <property type="protein sequence ID" value="GIZ04735.1"/>
    <property type="molecule type" value="Genomic_DNA"/>
</dbReference>
<dbReference type="AlphaFoldDB" id="A0AAV4YES3"/>
<keyword evidence="2" id="KW-1185">Reference proteome</keyword>
<protein>
    <submittedName>
        <fullName evidence="1">Uncharacterized protein</fullName>
    </submittedName>
</protein>
<dbReference type="Proteomes" id="UP001054945">
    <property type="component" value="Unassembled WGS sequence"/>
</dbReference>
<proteinExistence type="predicted"/>